<comment type="caution">
    <text evidence="2">The sequence shown here is derived from an EMBL/GenBank/DDBJ whole genome shotgun (WGS) entry which is preliminary data.</text>
</comment>
<sequence length="194" mass="20423">MGILSNIAILLTAASAVTAEAAAPAAPPRITSISFSGNGCVQDPKFSGSFTDPTVTFRNFAVANPGNKTVNCQVHLQASGASPGWQVALKTNVVKGHVVLTPGTAVTHYTTVYFSQDAGNTCTSTESISNNGDSNINQDITVVSKADRKVWSPCTGSEGSTGIMNINFRSALTGDGKAFFEANTEEWDLEWRRC</sequence>
<evidence type="ECO:0008006" key="4">
    <source>
        <dbReference type="Google" id="ProtNLM"/>
    </source>
</evidence>
<name>A0AAN6VRS6_9PEZI</name>
<dbReference type="Pfam" id="PF14273">
    <property type="entry name" value="DUF4360"/>
    <property type="match status" value="1"/>
</dbReference>
<evidence type="ECO:0000256" key="1">
    <source>
        <dbReference type="SAM" id="SignalP"/>
    </source>
</evidence>
<evidence type="ECO:0000313" key="3">
    <source>
        <dbReference type="Proteomes" id="UP001302745"/>
    </source>
</evidence>
<keyword evidence="3" id="KW-1185">Reference proteome</keyword>
<dbReference type="Proteomes" id="UP001302745">
    <property type="component" value="Unassembled WGS sequence"/>
</dbReference>
<dbReference type="EMBL" id="MU856864">
    <property type="protein sequence ID" value="KAK4156618.1"/>
    <property type="molecule type" value="Genomic_DNA"/>
</dbReference>
<dbReference type="PANTHER" id="PTHR38847">
    <property type="match status" value="1"/>
</dbReference>
<gene>
    <name evidence="2" type="ORF">C8A00DRAFT_30471</name>
</gene>
<dbReference type="InterPro" id="IPR025649">
    <property type="entry name" value="DUF4360"/>
</dbReference>
<keyword evidence="1" id="KW-0732">Signal</keyword>
<evidence type="ECO:0000313" key="2">
    <source>
        <dbReference type="EMBL" id="KAK4156618.1"/>
    </source>
</evidence>
<protein>
    <recommendedName>
        <fullName evidence="4">Secreted protein</fullName>
    </recommendedName>
</protein>
<feature type="signal peptide" evidence="1">
    <location>
        <begin position="1"/>
        <end position="19"/>
    </location>
</feature>
<dbReference type="PANTHER" id="PTHR38847:SF1">
    <property type="entry name" value="PSEUDOURIDINE SYNTHASE RSUA_RLUA-LIKE DOMAIN-CONTAINING PROTEIN"/>
    <property type="match status" value="1"/>
</dbReference>
<reference evidence="2" key="1">
    <citation type="journal article" date="2023" name="Mol. Phylogenet. Evol.">
        <title>Genome-scale phylogeny and comparative genomics of the fungal order Sordariales.</title>
        <authorList>
            <person name="Hensen N."/>
            <person name="Bonometti L."/>
            <person name="Westerberg I."/>
            <person name="Brannstrom I.O."/>
            <person name="Guillou S."/>
            <person name="Cros-Aarteil S."/>
            <person name="Calhoun S."/>
            <person name="Haridas S."/>
            <person name="Kuo A."/>
            <person name="Mondo S."/>
            <person name="Pangilinan J."/>
            <person name="Riley R."/>
            <person name="LaButti K."/>
            <person name="Andreopoulos B."/>
            <person name="Lipzen A."/>
            <person name="Chen C."/>
            <person name="Yan M."/>
            <person name="Daum C."/>
            <person name="Ng V."/>
            <person name="Clum A."/>
            <person name="Steindorff A."/>
            <person name="Ohm R.A."/>
            <person name="Martin F."/>
            <person name="Silar P."/>
            <person name="Natvig D.O."/>
            <person name="Lalanne C."/>
            <person name="Gautier V."/>
            <person name="Ament-Velasquez S.L."/>
            <person name="Kruys A."/>
            <person name="Hutchinson M.I."/>
            <person name="Powell A.J."/>
            <person name="Barry K."/>
            <person name="Miller A.N."/>
            <person name="Grigoriev I.V."/>
            <person name="Debuchy R."/>
            <person name="Gladieux P."/>
            <person name="Hiltunen Thoren M."/>
            <person name="Johannesson H."/>
        </authorList>
    </citation>
    <scope>NUCLEOTIDE SEQUENCE</scope>
    <source>
        <strain evidence="2">CBS 538.74</strain>
    </source>
</reference>
<dbReference type="AlphaFoldDB" id="A0AAN6VRS6"/>
<proteinExistence type="predicted"/>
<reference evidence="2" key="2">
    <citation type="submission" date="2023-05" db="EMBL/GenBank/DDBJ databases">
        <authorList>
            <consortium name="Lawrence Berkeley National Laboratory"/>
            <person name="Steindorff A."/>
            <person name="Hensen N."/>
            <person name="Bonometti L."/>
            <person name="Westerberg I."/>
            <person name="Brannstrom I.O."/>
            <person name="Guillou S."/>
            <person name="Cros-Aarteil S."/>
            <person name="Calhoun S."/>
            <person name="Haridas S."/>
            <person name="Kuo A."/>
            <person name="Mondo S."/>
            <person name="Pangilinan J."/>
            <person name="Riley R."/>
            <person name="Labutti K."/>
            <person name="Andreopoulos B."/>
            <person name="Lipzen A."/>
            <person name="Chen C."/>
            <person name="Yanf M."/>
            <person name="Daum C."/>
            <person name="Ng V."/>
            <person name="Clum A."/>
            <person name="Ohm R."/>
            <person name="Martin F."/>
            <person name="Silar P."/>
            <person name="Natvig D."/>
            <person name="Lalanne C."/>
            <person name="Gautier V."/>
            <person name="Ament-Velasquez S.L."/>
            <person name="Kruys A."/>
            <person name="Hutchinson M.I."/>
            <person name="Powell A.J."/>
            <person name="Barry K."/>
            <person name="Miller A.N."/>
            <person name="Grigoriev I.V."/>
            <person name="Debuchy R."/>
            <person name="Gladieux P."/>
            <person name="Thoren M.H."/>
            <person name="Johannesson H."/>
        </authorList>
    </citation>
    <scope>NUCLEOTIDE SEQUENCE</scope>
    <source>
        <strain evidence="2">CBS 538.74</strain>
    </source>
</reference>
<feature type="chain" id="PRO_5042999392" description="Secreted protein" evidence="1">
    <location>
        <begin position="20"/>
        <end position="194"/>
    </location>
</feature>
<accession>A0AAN6VRS6</accession>
<organism evidence="2 3">
    <name type="scientific">Chaetomidium leptoderma</name>
    <dbReference type="NCBI Taxonomy" id="669021"/>
    <lineage>
        <taxon>Eukaryota</taxon>
        <taxon>Fungi</taxon>
        <taxon>Dikarya</taxon>
        <taxon>Ascomycota</taxon>
        <taxon>Pezizomycotina</taxon>
        <taxon>Sordariomycetes</taxon>
        <taxon>Sordariomycetidae</taxon>
        <taxon>Sordariales</taxon>
        <taxon>Chaetomiaceae</taxon>
        <taxon>Chaetomidium</taxon>
    </lineage>
</organism>